<protein>
    <submittedName>
        <fullName evidence="1">Uncharacterized protein</fullName>
    </submittedName>
</protein>
<dbReference type="EMBL" id="ML977323">
    <property type="protein sequence ID" value="KAF2115502.1"/>
    <property type="molecule type" value="Genomic_DNA"/>
</dbReference>
<evidence type="ECO:0000313" key="2">
    <source>
        <dbReference type="Proteomes" id="UP000799770"/>
    </source>
</evidence>
<proteinExistence type="predicted"/>
<organism evidence="1 2">
    <name type="scientific">Lophiotrema nucula</name>
    <dbReference type="NCBI Taxonomy" id="690887"/>
    <lineage>
        <taxon>Eukaryota</taxon>
        <taxon>Fungi</taxon>
        <taxon>Dikarya</taxon>
        <taxon>Ascomycota</taxon>
        <taxon>Pezizomycotina</taxon>
        <taxon>Dothideomycetes</taxon>
        <taxon>Pleosporomycetidae</taxon>
        <taxon>Pleosporales</taxon>
        <taxon>Lophiotremataceae</taxon>
        <taxon>Lophiotrema</taxon>
    </lineage>
</organism>
<name>A0A6A5Z7V7_9PLEO</name>
<dbReference type="Proteomes" id="UP000799770">
    <property type="component" value="Unassembled WGS sequence"/>
</dbReference>
<reference evidence="1" key="1">
    <citation type="journal article" date="2020" name="Stud. Mycol.">
        <title>101 Dothideomycetes genomes: a test case for predicting lifestyles and emergence of pathogens.</title>
        <authorList>
            <person name="Haridas S."/>
            <person name="Albert R."/>
            <person name="Binder M."/>
            <person name="Bloem J."/>
            <person name="Labutti K."/>
            <person name="Salamov A."/>
            <person name="Andreopoulos B."/>
            <person name="Baker S."/>
            <person name="Barry K."/>
            <person name="Bills G."/>
            <person name="Bluhm B."/>
            <person name="Cannon C."/>
            <person name="Castanera R."/>
            <person name="Culley D."/>
            <person name="Daum C."/>
            <person name="Ezra D."/>
            <person name="Gonzalez J."/>
            <person name="Henrissat B."/>
            <person name="Kuo A."/>
            <person name="Liang C."/>
            <person name="Lipzen A."/>
            <person name="Lutzoni F."/>
            <person name="Magnuson J."/>
            <person name="Mondo S."/>
            <person name="Nolan M."/>
            <person name="Ohm R."/>
            <person name="Pangilinan J."/>
            <person name="Park H.-J."/>
            <person name="Ramirez L."/>
            <person name="Alfaro M."/>
            <person name="Sun H."/>
            <person name="Tritt A."/>
            <person name="Yoshinaga Y."/>
            <person name="Zwiers L.-H."/>
            <person name="Turgeon B."/>
            <person name="Goodwin S."/>
            <person name="Spatafora J."/>
            <person name="Crous P."/>
            <person name="Grigoriev I."/>
        </authorList>
    </citation>
    <scope>NUCLEOTIDE SEQUENCE</scope>
    <source>
        <strain evidence="1">CBS 627.86</strain>
    </source>
</reference>
<dbReference type="AlphaFoldDB" id="A0A6A5Z7V7"/>
<gene>
    <name evidence="1" type="ORF">BDV96DRAFT_575595</name>
</gene>
<evidence type="ECO:0000313" key="1">
    <source>
        <dbReference type="EMBL" id="KAF2115502.1"/>
    </source>
</evidence>
<accession>A0A6A5Z7V7</accession>
<keyword evidence="2" id="KW-1185">Reference proteome</keyword>
<sequence>MDSILSVFMEYFESTFEVGDLFSSLHIVPQKAFSLQSACKCFLCSGSAGPGMQKSCSGCSSVHCRCSSCLSQILKRRSWKMRPEFACVKT</sequence>